<name>A0ABD5Z2M7_9EURY</name>
<keyword evidence="2" id="KW-1185">Reference proteome</keyword>
<dbReference type="AlphaFoldDB" id="A0ABD5Z2M7"/>
<evidence type="ECO:0000313" key="2">
    <source>
        <dbReference type="Proteomes" id="UP001596447"/>
    </source>
</evidence>
<proteinExistence type="predicted"/>
<organism evidence="1 2">
    <name type="scientific">Halospeciosus flavus</name>
    <dbReference type="NCBI Taxonomy" id="3032283"/>
    <lineage>
        <taxon>Archaea</taxon>
        <taxon>Methanobacteriati</taxon>
        <taxon>Methanobacteriota</taxon>
        <taxon>Stenosarchaea group</taxon>
        <taxon>Halobacteria</taxon>
        <taxon>Halobacteriales</taxon>
        <taxon>Halobacteriaceae</taxon>
        <taxon>Halospeciosus</taxon>
    </lineage>
</organism>
<sequence>MSETFDDETKRDVLRAVADDLRDEGSSEAEKLAATVHRVSDLYDPDEETDPQEIYLNMRNILQISEQGGLGR</sequence>
<accession>A0ABD5Z2M7</accession>
<gene>
    <name evidence="1" type="ORF">ACFQJ9_07385</name>
</gene>
<dbReference type="RefSeq" id="WP_279529179.1">
    <property type="nucleotide sequence ID" value="NZ_CP122312.1"/>
</dbReference>
<dbReference type="EMBL" id="JBHTAR010000011">
    <property type="protein sequence ID" value="MFC7199238.1"/>
    <property type="molecule type" value="Genomic_DNA"/>
</dbReference>
<dbReference type="InterPro" id="IPR058282">
    <property type="entry name" value="DUF7976"/>
</dbReference>
<dbReference type="Pfam" id="PF25931">
    <property type="entry name" value="DUF7976"/>
    <property type="match status" value="1"/>
</dbReference>
<reference evidence="1 2" key="1">
    <citation type="journal article" date="2019" name="Int. J. Syst. Evol. Microbiol.">
        <title>The Global Catalogue of Microorganisms (GCM) 10K type strain sequencing project: providing services to taxonomists for standard genome sequencing and annotation.</title>
        <authorList>
            <consortium name="The Broad Institute Genomics Platform"/>
            <consortium name="The Broad Institute Genome Sequencing Center for Infectious Disease"/>
            <person name="Wu L."/>
            <person name="Ma J."/>
        </authorList>
    </citation>
    <scope>NUCLEOTIDE SEQUENCE [LARGE SCALE GENOMIC DNA]</scope>
    <source>
        <strain evidence="1 2">XZGYJ-43</strain>
    </source>
</reference>
<comment type="caution">
    <text evidence="1">The sequence shown here is derived from an EMBL/GenBank/DDBJ whole genome shotgun (WGS) entry which is preliminary data.</text>
</comment>
<evidence type="ECO:0000313" key="1">
    <source>
        <dbReference type="EMBL" id="MFC7199238.1"/>
    </source>
</evidence>
<dbReference type="Proteomes" id="UP001596447">
    <property type="component" value="Unassembled WGS sequence"/>
</dbReference>
<protein>
    <submittedName>
        <fullName evidence="1">Uncharacterized protein</fullName>
    </submittedName>
</protein>